<dbReference type="Pfam" id="PF00160">
    <property type="entry name" value="Pro_isomerase"/>
    <property type="match status" value="1"/>
</dbReference>
<dbReference type="InterPro" id="IPR020892">
    <property type="entry name" value="Cyclophilin-type_PPIase_CS"/>
</dbReference>
<evidence type="ECO:0000256" key="6">
    <source>
        <dbReference type="SAM" id="MobiDB-lite"/>
    </source>
</evidence>
<organism evidence="8">
    <name type="scientific">Aegilops tauschii</name>
    <name type="common">Tausch's goatgrass</name>
    <name type="synonym">Aegilops squarrosa</name>
    <dbReference type="NCBI Taxonomy" id="37682"/>
    <lineage>
        <taxon>Eukaryota</taxon>
        <taxon>Viridiplantae</taxon>
        <taxon>Streptophyta</taxon>
        <taxon>Embryophyta</taxon>
        <taxon>Tracheophyta</taxon>
        <taxon>Spermatophyta</taxon>
        <taxon>Magnoliopsida</taxon>
        <taxon>Liliopsida</taxon>
        <taxon>Poales</taxon>
        <taxon>Poaceae</taxon>
        <taxon>BOP clade</taxon>
        <taxon>Pooideae</taxon>
        <taxon>Triticodae</taxon>
        <taxon>Triticeae</taxon>
        <taxon>Triticinae</taxon>
        <taxon>Aegilops</taxon>
    </lineage>
</organism>
<evidence type="ECO:0000256" key="2">
    <source>
        <dbReference type="ARBA" id="ARBA00007365"/>
    </source>
</evidence>
<feature type="compositionally biased region" description="Low complexity" evidence="6">
    <location>
        <begin position="281"/>
        <end position="290"/>
    </location>
</feature>
<keyword evidence="5" id="KW-0413">Isomerase</keyword>
<dbReference type="PANTHER" id="PTHR11071">
    <property type="entry name" value="PEPTIDYL-PROLYL CIS-TRANS ISOMERASE"/>
    <property type="match status" value="1"/>
</dbReference>
<evidence type="ECO:0000313" key="8">
    <source>
        <dbReference type="EnsemblPlants" id="EMT10283"/>
    </source>
</evidence>
<dbReference type="PROSITE" id="PS00170">
    <property type="entry name" value="CSA_PPIASE_1"/>
    <property type="match status" value="1"/>
</dbReference>
<feature type="region of interest" description="Disordered" evidence="6">
    <location>
        <begin position="222"/>
        <end position="338"/>
    </location>
</feature>
<protein>
    <recommendedName>
        <fullName evidence="3">peptidylprolyl isomerase</fullName>
        <ecNumber evidence="3">5.2.1.8</ecNumber>
    </recommendedName>
</protein>
<sequence>MTIEKMGRKKNPIVFLDVSIGDGPDERMIFEVHFLFLIALHASLGGIYEISNPSCALRFIKPHDMLFANVAPLTAENFRALCTGEMGIGQSTKKPLYYKGSTFHRVIKGFMAQGGDFSNGDGNGGESIYGEQFEDENFVLRHDDRGLLSMANAGRNTNGSQFFITFKPNSHLDRKNTVFGKLILGNDVLKRIEHVDVDGSTNKPIVPVRIVDCGELVDDKKKVKSKLSIDSSEDEGNEEKHKGRRKKSLKRRKKKRRYSSSESETSSESESSDSESESDYSSESSDISSSSDDKRRRRKRHSKKDKRKHGKRRRDRRREKRRRKRDRKSKQKSKRFVHIAKLNISAYLVTYNISSITRMVESDSETGNASDSSSEDARRKRQRHGRKSKATSQISAEDHTAVAALNDATSTQEKVGTPRSLAQEDKSQLENGEMRTNGVTDSKSERKAVFHLTLISRSQSTSANHSMSKSMSVYQSQGLSLSITSKTIQKPSKKSIAKDRSPIASPSPKRASNDRSPEGKKGLVSYGDGSPDSAGK</sequence>
<feature type="domain" description="PPIase cyclophilin-type" evidence="7">
    <location>
        <begin position="66"/>
        <end position="215"/>
    </location>
</feature>
<feature type="compositionally biased region" description="Basic residues" evidence="6">
    <location>
        <begin position="295"/>
        <end position="338"/>
    </location>
</feature>
<dbReference type="GO" id="GO:0016018">
    <property type="term" value="F:cyclosporin A binding"/>
    <property type="evidence" value="ECO:0007669"/>
    <property type="project" value="TreeGrafter"/>
</dbReference>
<dbReference type="GO" id="GO:0003755">
    <property type="term" value="F:peptidyl-prolyl cis-trans isomerase activity"/>
    <property type="evidence" value="ECO:0007669"/>
    <property type="project" value="UniProtKB-KW"/>
</dbReference>
<evidence type="ECO:0000256" key="5">
    <source>
        <dbReference type="ARBA" id="ARBA00023235"/>
    </source>
</evidence>
<name>M8C588_AEGTA</name>
<keyword evidence="4" id="KW-0697">Rotamase</keyword>
<dbReference type="PROSITE" id="PS50072">
    <property type="entry name" value="CSA_PPIASE_2"/>
    <property type="match status" value="1"/>
</dbReference>
<feature type="compositionally biased region" description="Basic residues" evidence="6">
    <location>
        <begin position="242"/>
        <end position="258"/>
    </location>
</feature>
<dbReference type="InterPro" id="IPR002130">
    <property type="entry name" value="Cyclophilin-type_PPIase_dom"/>
</dbReference>
<dbReference type="InterPro" id="IPR029000">
    <property type="entry name" value="Cyclophilin-like_dom_sf"/>
</dbReference>
<dbReference type="SUPFAM" id="SSF50891">
    <property type="entry name" value="Cyclophilin-like"/>
    <property type="match status" value="1"/>
</dbReference>
<comment type="catalytic activity">
    <reaction evidence="1">
        <text>[protein]-peptidylproline (omega=180) = [protein]-peptidylproline (omega=0)</text>
        <dbReference type="Rhea" id="RHEA:16237"/>
        <dbReference type="Rhea" id="RHEA-COMP:10747"/>
        <dbReference type="Rhea" id="RHEA-COMP:10748"/>
        <dbReference type="ChEBI" id="CHEBI:83833"/>
        <dbReference type="ChEBI" id="CHEBI:83834"/>
        <dbReference type="EC" id="5.2.1.8"/>
    </reaction>
</comment>
<dbReference type="GO" id="GO:0006457">
    <property type="term" value="P:protein folding"/>
    <property type="evidence" value="ECO:0007669"/>
    <property type="project" value="InterPro"/>
</dbReference>
<dbReference type="PRINTS" id="PR00153">
    <property type="entry name" value="CSAPPISMRASE"/>
</dbReference>
<reference evidence="8" key="1">
    <citation type="submission" date="2015-06" db="UniProtKB">
        <authorList>
            <consortium name="EnsemblPlants"/>
        </authorList>
    </citation>
    <scope>IDENTIFICATION</scope>
</reference>
<evidence type="ECO:0000256" key="4">
    <source>
        <dbReference type="ARBA" id="ARBA00023110"/>
    </source>
</evidence>
<proteinExistence type="inferred from homology"/>
<feature type="region of interest" description="Disordered" evidence="6">
    <location>
        <begin position="360"/>
        <end position="444"/>
    </location>
</feature>
<evidence type="ECO:0000256" key="3">
    <source>
        <dbReference type="ARBA" id="ARBA00013194"/>
    </source>
</evidence>
<accession>M8C588</accession>
<dbReference type="PANTHER" id="PTHR11071:SF564">
    <property type="entry name" value="PPIASE CYCLOPHILIN-TYPE DOMAIN-CONTAINING PROTEIN"/>
    <property type="match status" value="1"/>
</dbReference>
<dbReference type="EnsemblPlants" id="EMT10283">
    <property type="protein sequence ID" value="EMT10283"/>
    <property type="gene ID" value="F775_15916"/>
</dbReference>
<dbReference type="EC" id="5.2.1.8" evidence="3"/>
<evidence type="ECO:0000259" key="7">
    <source>
        <dbReference type="PROSITE" id="PS50072"/>
    </source>
</evidence>
<evidence type="ECO:0000256" key="1">
    <source>
        <dbReference type="ARBA" id="ARBA00000971"/>
    </source>
</evidence>
<dbReference type="AlphaFoldDB" id="M8C588"/>
<feature type="compositionally biased region" description="Basic and acidic residues" evidence="6">
    <location>
        <begin position="511"/>
        <end position="521"/>
    </location>
</feature>
<feature type="compositionally biased region" description="Basic residues" evidence="6">
    <location>
        <begin position="379"/>
        <end position="389"/>
    </location>
</feature>
<feature type="region of interest" description="Disordered" evidence="6">
    <location>
        <begin position="483"/>
        <end position="536"/>
    </location>
</feature>
<dbReference type="GO" id="GO:0005737">
    <property type="term" value="C:cytoplasm"/>
    <property type="evidence" value="ECO:0007669"/>
    <property type="project" value="TreeGrafter"/>
</dbReference>
<dbReference type="FunFam" id="2.40.100.10:FF:000022">
    <property type="entry name" value="Peptidyl-prolyl cis-trans isomerase CYP95"/>
    <property type="match status" value="1"/>
</dbReference>
<dbReference type="Gene3D" id="2.40.100.10">
    <property type="entry name" value="Cyclophilin-like"/>
    <property type="match status" value="1"/>
</dbReference>
<feature type="compositionally biased region" description="Acidic residues" evidence="6">
    <location>
        <begin position="265"/>
        <end position="280"/>
    </location>
</feature>
<comment type="similarity">
    <text evidence="2">Belongs to the cyclophilin-type PPIase family.</text>
</comment>